<evidence type="ECO:0000313" key="8">
    <source>
        <dbReference type="Proteomes" id="UP000199650"/>
    </source>
</evidence>
<feature type="domain" description="Yip1" evidence="6">
    <location>
        <begin position="14"/>
        <end position="182"/>
    </location>
</feature>
<evidence type="ECO:0000259" key="6">
    <source>
        <dbReference type="Pfam" id="PF04893"/>
    </source>
</evidence>
<keyword evidence="3 5" id="KW-1133">Transmembrane helix</keyword>
<evidence type="ECO:0000313" key="7">
    <source>
        <dbReference type="EMBL" id="SEW17510.1"/>
    </source>
</evidence>
<dbReference type="OrthoDB" id="7688451at2"/>
<gene>
    <name evidence="7" type="ORF">SAMN05444851_1873</name>
</gene>
<accession>A0A1I0PU54</accession>
<organism evidence="7 8">
    <name type="scientific">Aliiroseovarius sediminilitoris</name>
    <dbReference type="NCBI Taxonomy" id="1173584"/>
    <lineage>
        <taxon>Bacteria</taxon>
        <taxon>Pseudomonadati</taxon>
        <taxon>Pseudomonadota</taxon>
        <taxon>Alphaproteobacteria</taxon>
        <taxon>Rhodobacterales</taxon>
        <taxon>Paracoccaceae</taxon>
        <taxon>Aliiroseovarius</taxon>
    </lineage>
</organism>
<proteinExistence type="predicted"/>
<evidence type="ECO:0000256" key="3">
    <source>
        <dbReference type="ARBA" id="ARBA00022989"/>
    </source>
</evidence>
<dbReference type="Proteomes" id="UP000199650">
    <property type="component" value="Unassembled WGS sequence"/>
</dbReference>
<keyword evidence="4 5" id="KW-0472">Membrane</keyword>
<protein>
    <submittedName>
        <fullName evidence="7">Yip1 domain-containing protein</fullName>
    </submittedName>
</protein>
<evidence type="ECO:0000256" key="1">
    <source>
        <dbReference type="ARBA" id="ARBA00004141"/>
    </source>
</evidence>
<reference evidence="7 8" key="1">
    <citation type="submission" date="2016-10" db="EMBL/GenBank/DDBJ databases">
        <authorList>
            <person name="de Groot N.N."/>
        </authorList>
    </citation>
    <scope>NUCLEOTIDE SEQUENCE [LARGE SCALE GENOMIC DNA]</scope>
    <source>
        <strain evidence="7 8">DSM 29439</strain>
    </source>
</reference>
<feature type="transmembrane region" description="Helical" evidence="5">
    <location>
        <begin position="165"/>
        <end position="190"/>
    </location>
</feature>
<feature type="transmembrane region" description="Helical" evidence="5">
    <location>
        <begin position="72"/>
        <end position="94"/>
    </location>
</feature>
<evidence type="ECO:0000256" key="2">
    <source>
        <dbReference type="ARBA" id="ARBA00022692"/>
    </source>
</evidence>
<evidence type="ECO:0000256" key="4">
    <source>
        <dbReference type="ARBA" id="ARBA00023136"/>
    </source>
</evidence>
<dbReference type="AlphaFoldDB" id="A0A1I0PU54"/>
<dbReference type="Pfam" id="PF04893">
    <property type="entry name" value="Yip1"/>
    <property type="match status" value="1"/>
</dbReference>
<dbReference type="GO" id="GO:0016020">
    <property type="term" value="C:membrane"/>
    <property type="evidence" value="ECO:0007669"/>
    <property type="project" value="UniProtKB-SubCell"/>
</dbReference>
<comment type="subcellular location">
    <subcellularLocation>
        <location evidence="1">Membrane</location>
        <topology evidence="1">Multi-pass membrane protein</topology>
    </subcellularLocation>
</comment>
<dbReference type="STRING" id="1173584.SAMN05444851_1873"/>
<feature type="transmembrane region" description="Helical" evidence="5">
    <location>
        <begin position="106"/>
        <end position="127"/>
    </location>
</feature>
<feature type="transmembrane region" description="Helical" evidence="5">
    <location>
        <begin position="35"/>
        <end position="60"/>
    </location>
</feature>
<sequence length="200" mass="21673">MRFDPGYLLGMALQTVPEPRKVARDLFDLDLPREVLWTALALVVVVNAALGVLAGMMYPLDPAQMGTVLSSPVLLGVIEAVFMFGLAWGIFAIGRMFGGQGALSDAIITVVWMEFIFLMLQALTLVLTFFAPGLAAILMIVSVVLFFWVLSHFTTESHGFRSTGLVFTSILGFMIVAVFALSFVLVLLGVEPMPMPTAPN</sequence>
<name>A0A1I0PU54_9RHOB</name>
<keyword evidence="8" id="KW-1185">Reference proteome</keyword>
<keyword evidence="2 5" id="KW-0812">Transmembrane</keyword>
<dbReference type="EMBL" id="FOJB01000001">
    <property type="protein sequence ID" value="SEW17510.1"/>
    <property type="molecule type" value="Genomic_DNA"/>
</dbReference>
<dbReference type="InterPro" id="IPR006977">
    <property type="entry name" value="Yip1_dom"/>
</dbReference>
<evidence type="ECO:0000256" key="5">
    <source>
        <dbReference type="SAM" id="Phobius"/>
    </source>
</evidence>
<feature type="transmembrane region" description="Helical" evidence="5">
    <location>
        <begin position="133"/>
        <end position="153"/>
    </location>
</feature>
<dbReference type="RefSeq" id="WP_091430091.1">
    <property type="nucleotide sequence ID" value="NZ_FOJB01000001.1"/>
</dbReference>